<reference evidence="1" key="1">
    <citation type="journal article" date="2020" name="Nature">
        <title>Giant virus diversity and host interactions through global metagenomics.</title>
        <authorList>
            <person name="Schulz F."/>
            <person name="Roux S."/>
            <person name="Paez-Espino D."/>
            <person name="Jungbluth S."/>
            <person name="Walsh D.A."/>
            <person name="Denef V.J."/>
            <person name="McMahon K.D."/>
            <person name="Konstantinidis K.T."/>
            <person name="Eloe-Fadrosh E.A."/>
            <person name="Kyrpides N.C."/>
            <person name="Woyke T."/>
        </authorList>
    </citation>
    <scope>NUCLEOTIDE SEQUENCE</scope>
    <source>
        <strain evidence="1">GVMAG-M-3300013285-6</strain>
    </source>
</reference>
<accession>A0A6C0BI99</accession>
<dbReference type="EMBL" id="MN739168">
    <property type="protein sequence ID" value="QHS92075.1"/>
    <property type="molecule type" value="Genomic_DNA"/>
</dbReference>
<dbReference type="AlphaFoldDB" id="A0A6C0BI99"/>
<organism evidence="1">
    <name type="scientific">viral metagenome</name>
    <dbReference type="NCBI Taxonomy" id="1070528"/>
    <lineage>
        <taxon>unclassified sequences</taxon>
        <taxon>metagenomes</taxon>
        <taxon>organismal metagenomes</taxon>
    </lineage>
</organism>
<sequence length="259" mass="28391">MASFAERFYVLSSEDVHCGCCGGFAMDNDSVWRCHHGSWIVTDSPTPALAAMRRAPPQDTVCLFKDDPEQVRLFAAESNGELWGDILYDALSAAADAAALGSRLEDMRVDASEQRMREYAARKAKALSDRAAAEASQLARQQGMRAHDARKMAAAAAASAQVQKLAEPCKWLYCPPGSTAVFGAKVVSECWGHEYRNPKTGKFETPHKCDRAHPGETGWLAEWAHLARPRNQVRFNSRPHTPVMAAGRDFGALLASARR</sequence>
<name>A0A6C0BI99_9ZZZZ</name>
<protein>
    <submittedName>
        <fullName evidence="1">Uncharacterized protein</fullName>
    </submittedName>
</protein>
<evidence type="ECO:0000313" key="1">
    <source>
        <dbReference type="EMBL" id="QHS92075.1"/>
    </source>
</evidence>
<proteinExistence type="predicted"/>